<sequence>MPDRTGPQRTARGEFGRRHARRCFEREGLQTNLMGAEWSGASPVVAPPLVSHHSSRWAWTRCTSCPSRSGGGAGEVSTSTQGLSSHGKATTQHASGRPWRPTVSQYVNLALPSGWCSTVILVTSERSPSAVAYERLRACSAGVCSSTGATTLSPRPIPQHRVLATSIPAAAR</sequence>
<proteinExistence type="predicted"/>
<dbReference type="EMBL" id="CP034539">
    <property type="protein sequence ID" value="AZQ33223.1"/>
    <property type="molecule type" value="Genomic_DNA"/>
</dbReference>
<dbReference type="Proteomes" id="UP000280298">
    <property type="component" value="Chromosome"/>
</dbReference>
<keyword evidence="3" id="KW-1185">Reference proteome</keyword>
<evidence type="ECO:0000256" key="1">
    <source>
        <dbReference type="SAM" id="MobiDB-lite"/>
    </source>
</evidence>
<dbReference type="AlphaFoldDB" id="A0A3S9M205"/>
<protein>
    <submittedName>
        <fullName evidence="2">Uncharacterized protein</fullName>
    </submittedName>
</protein>
<dbReference type="OrthoDB" id="3870258at2"/>
<name>A0A3S9M205_9ACTN</name>
<organism evidence="2 3">
    <name type="scientific">Streptomyces cyaneochromogenes</name>
    <dbReference type="NCBI Taxonomy" id="2496836"/>
    <lineage>
        <taxon>Bacteria</taxon>
        <taxon>Bacillati</taxon>
        <taxon>Actinomycetota</taxon>
        <taxon>Actinomycetes</taxon>
        <taxon>Kitasatosporales</taxon>
        <taxon>Streptomycetaceae</taxon>
        <taxon>Streptomyces</taxon>
    </lineage>
</organism>
<feature type="compositionally biased region" description="Polar residues" evidence="1">
    <location>
        <begin position="76"/>
        <end position="94"/>
    </location>
</feature>
<gene>
    <name evidence="2" type="ORF">EJ357_06970</name>
</gene>
<feature type="region of interest" description="Disordered" evidence="1">
    <location>
        <begin position="67"/>
        <end position="98"/>
    </location>
</feature>
<evidence type="ECO:0000313" key="2">
    <source>
        <dbReference type="EMBL" id="AZQ33223.1"/>
    </source>
</evidence>
<dbReference type="KEGG" id="scya:EJ357_06970"/>
<reference evidence="2 3" key="1">
    <citation type="journal article" date="2019" name="Int. J. Syst. Evol. Microbiol.">
        <title>Streptomyces cyaneochromogenes sp. nov., a blue pigment-producing actinomycete from manganese-contaminated soil.</title>
        <authorList>
            <person name="Tang X."/>
            <person name="Zhao J."/>
            <person name="Li K."/>
            <person name="Chen Z."/>
            <person name="Sun Y."/>
            <person name="Gao J."/>
        </authorList>
    </citation>
    <scope>NUCLEOTIDE SEQUENCE [LARGE SCALE GENOMIC DNA]</scope>
    <source>
        <strain evidence="2 3">MK-45</strain>
    </source>
</reference>
<evidence type="ECO:0000313" key="3">
    <source>
        <dbReference type="Proteomes" id="UP000280298"/>
    </source>
</evidence>
<accession>A0A3S9M205</accession>